<dbReference type="OrthoDB" id="9802649at2"/>
<dbReference type="EMBL" id="JALZ01000025">
    <property type="protein sequence ID" value="ETX13463.1"/>
    <property type="molecule type" value="Genomic_DNA"/>
</dbReference>
<dbReference type="SUPFAM" id="SSF53448">
    <property type="entry name" value="Nucleotide-diphospho-sugar transferases"/>
    <property type="match status" value="1"/>
</dbReference>
<reference evidence="1 2" key="1">
    <citation type="submission" date="2014-01" db="EMBL/GenBank/DDBJ databases">
        <title>Roseivivax halodurans JCM 10272 Genome Sequencing.</title>
        <authorList>
            <person name="Lai Q."/>
            <person name="Li G."/>
            <person name="Shao Z."/>
        </authorList>
    </citation>
    <scope>NUCLEOTIDE SEQUENCE [LARGE SCALE GENOMIC DNA]</scope>
    <source>
        <strain evidence="1 2">JCM 10272</strain>
    </source>
</reference>
<protein>
    <recommendedName>
        <fullName evidence="3">Glycosyltransferase 2-like domain-containing protein</fullName>
    </recommendedName>
</protein>
<dbReference type="Proteomes" id="UP000022447">
    <property type="component" value="Unassembled WGS sequence"/>
</dbReference>
<evidence type="ECO:0008006" key="3">
    <source>
        <dbReference type="Google" id="ProtNLM"/>
    </source>
</evidence>
<dbReference type="InterPro" id="IPR029044">
    <property type="entry name" value="Nucleotide-diphossugar_trans"/>
</dbReference>
<accession>X7EEC5</accession>
<evidence type="ECO:0000313" key="1">
    <source>
        <dbReference type="EMBL" id="ETX13463.1"/>
    </source>
</evidence>
<gene>
    <name evidence="1" type="ORF">OCH239_10125</name>
</gene>
<dbReference type="eggNOG" id="COG0438">
    <property type="taxonomic scope" value="Bacteria"/>
</dbReference>
<organism evidence="1 2">
    <name type="scientific">Roseivivax halodurans JCM 10272</name>
    <dbReference type="NCBI Taxonomy" id="1449350"/>
    <lineage>
        <taxon>Bacteria</taxon>
        <taxon>Pseudomonadati</taxon>
        <taxon>Pseudomonadota</taxon>
        <taxon>Alphaproteobacteria</taxon>
        <taxon>Rhodobacterales</taxon>
        <taxon>Roseobacteraceae</taxon>
        <taxon>Roseivivax</taxon>
    </lineage>
</organism>
<keyword evidence="2" id="KW-1185">Reference proteome</keyword>
<sequence>MVDNRTVGCMATFPARFPILRETVASIAPQLDALYLYVNETIEGLPDLSDLGTIHVLDGREHAGNISANGKAYSLHYLSRCRVFTLDDDFVYPPDYVAHNLSILELFGGRCVVTTHGGVLPPRVDWYYERTKVFRSQREVRHLQLCSLAGTGTACFDQRTIDIDLDDVLAEVMLDLKVSLAARKSGLPIWVLPRPNDWLRAIPVEGLWERFKSAGLTPHTYLARPIDWSFKNYSELAQNSLSEAGLRAEDIGMAPELVNALKTGDIPESWREGTTSTRKREDYMLLLTNLLKIG</sequence>
<dbReference type="AlphaFoldDB" id="X7EEC5"/>
<comment type="caution">
    <text evidence="1">The sequence shown here is derived from an EMBL/GenBank/DDBJ whole genome shotgun (WGS) entry which is preliminary data.</text>
</comment>
<dbReference type="RefSeq" id="WP_037265020.1">
    <property type="nucleotide sequence ID" value="NZ_JALZ01000025.1"/>
</dbReference>
<proteinExistence type="predicted"/>
<evidence type="ECO:0000313" key="2">
    <source>
        <dbReference type="Proteomes" id="UP000022447"/>
    </source>
</evidence>
<name>X7EEC5_9RHOB</name>
<dbReference type="STRING" id="1449350.OCH239_10125"/>